<dbReference type="EC" id="2.5.1.25" evidence="1"/>
<evidence type="ECO:0000259" key="8">
    <source>
        <dbReference type="SMART" id="SM01144"/>
    </source>
</evidence>
<accession>A0A151Z9N8</accession>
<evidence type="ECO:0000256" key="4">
    <source>
        <dbReference type="ARBA" id="ARBA00022694"/>
    </source>
</evidence>
<dbReference type="GO" id="GO:0008033">
    <property type="term" value="P:tRNA processing"/>
    <property type="evidence" value="ECO:0007669"/>
    <property type="project" value="UniProtKB-KW"/>
</dbReference>
<dbReference type="GO" id="GO:0016432">
    <property type="term" value="F:tRNA-uridine aminocarboxypropyltransferase activity"/>
    <property type="evidence" value="ECO:0007669"/>
    <property type="project" value="UniProtKB-EC"/>
</dbReference>
<evidence type="ECO:0000313" key="10">
    <source>
        <dbReference type="Proteomes" id="UP000076078"/>
    </source>
</evidence>
<dbReference type="InParanoid" id="A0A151Z9N8"/>
<feature type="compositionally biased region" description="Polar residues" evidence="7">
    <location>
        <begin position="212"/>
        <end position="222"/>
    </location>
</feature>
<dbReference type="PANTHER" id="PTHR21392:SF0">
    <property type="entry name" value="TRNA-URIDINE AMINOCARBOXYPROPYLTRANSFERASE 2"/>
    <property type="match status" value="1"/>
</dbReference>
<keyword evidence="2" id="KW-0808">Transferase</keyword>
<evidence type="ECO:0000256" key="6">
    <source>
        <dbReference type="ARBA" id="ARBA00048718"/>
    </source>
</evidence>
<evidence type="ECO:0000256" key="7">
    <source>
        <dbReference type="SAM" id="MobiDB-lite"/>
    </source>
</evidence>
<dbReference type="EMBL" id="LODT01000037">
    <property type="protein sequence ID" value="KYQ90658.1"/>
    <property type="molecule type" value="Genomic_DNA"/>
</dbReference>
<dbReference type="InterPro" id="IPR005636">
    <property type="entry name" value="DTW"/>
</dbReference>
<dbReference type="STRING" id="361077.A0A151Z9N8"/>
<organism evidence="9 10">
    <name type="scientific">Tieghemostelium lacteum</name>
    <name type="common">Slime mold</name>
    <name type="synonym">Dictyostelium lacteum</name>
    <dbReference type="NCBI Taxonomy" id="361077"/>
    <lineage>
        <taxon>Eukaryota</taxon>
        <taxon>Amoebozoa</taxon>
        <taxon>Evosea</taxon>
        <taxon>Eumycetozoa</taxon>
        <taxon>Dictyostelia</taxon>
        <taxon>Dictyosteliales</taxon>
        <taxon>Raperosteliaceae</taxon>
        <taxon>Tieghemostelium</taxon>
    </lineage>
</organism>
<dbReference type="OMA" id="YITLFHH"/>
<keyword evidence="4" id="KW-0819">tRNA processing</keyword>
<dbReference type="SMART" id="SM01144">
    <property type="entry name" value="DTW"/>
    <property type="match status" value="1"/>
</dbReference>
<dbReference type="AlphaFoldDB" id="A0A151Z9N8"/>
<protein>
    <recommendedName>
        <fullName evidence="1">tRNA-uridine aminocarboxypropyltransferase</fullName>
        <ecNumber evidence="1">2.5.1.25</ecNumber>
    </recommendedName>
</protein>
<keyword evidence="3" id="KW-0949">S-adenosyl-L-methionine</keyword>
<sequence>MNPPPNPIPKDINNGDKELNKHIFKQVFDGTKNKKLQDILINRCANCWLLVTNCICNQISKIQLTHEYLICFHPTEWTRSTNTGRLIVLSENINDNPSPLAGDKVTVNDTVFNNQESSHAKLFVLGEYKDEEQLDNILQSRSKETTIVLFPSQNSINIKDYLQKFDINVNIKNNTNSIKISNDIQEGNNTTTTTTNTDNNNNNNDNNKDSTESISDNTNNIGEESTDITTISETLNNIEVTKSDNNTIKFTIIILDGTWRQAKTLNKRIPQEYTRVHLEFGLLKFRSLYNSLRTQPQVDRVSTLEASILSMKYFNESDENLEKLIETLKLLVRKVLQQSQKITKLENSPWVGNKRVVKRNIFQNNNDADHDPENKE</sequence>
<dbReference type="InterPro" id="IPR039262">
    <property type="entry name" value="DTWD2/TAPT"/>
</dbReference>
<feature type="region of interest" description="Disordered" evidence="7">
    <location>
        <begin position="181"/>
        <end position="223"/>
    </location>
</feature>
<feature type="compositionally biased region" description="Low complexity" evidence="7">
    <location>
        <begin position="181"/>
        <end position="205"/>
    </location>
</feature>
<gene>
    <name evidence="9" type="ORF">DLAC_09292</name>
</gene>
<dbReference type="OrthoDB" id="408541at2759"/>
<keyword evidence="10" id="KW-1185">Reference proteome</keyword>
<feature type="domain" description="DTW" evidence="8">
    <location>
        <begin position="40"/>
        <end position="340"/>
    </location>
</feature>
<comment type="similarity">
    <text evidence="5">Belongs to the TDD superfamily. DTWD2 family.</text>
</comment>
<evidence type="ECO:0000256" key="5">
    <source>
        <dbReference type="ARBA" id="ARBA00034489"/>
    </source>
</evidence>
<evidence type="ECO:0000256" key="3">
    <source>
        <dbReference type="ARBA" id="ARBA00022691"/>
    </source>
</evidence>
<dbReference type="PANTHER" id="PTHR21392">
    <property type="entry name" value="TRNA-URIDINE AMINOCARBOXYPROPYLTRANSFERASE 2"/>
    <property type="match status" value="1"/>
</dbReference>
<comment type="caution">
    <text evidence="9">The sequence shown here is derived from an EMBL/GenBank/DDBJ whole genome shotgun (WGS) entry which is preliminary data.</text>
</comment>
<evidence type="ECO:0000256" key="2">
    <source>
        <dbReference type="ARBA" id="ARBA00022679"/>
    </source>
</evidence>
<proteinExistence type="inferred from homology"/>
<dbReference type="Pfam" id="PF03942">
    <property type="entry name" value="DTW"/>
    <property type="match status" value="1"/>
</dbReference>
<evidence type="ECO:0000313" key="9">
    <source>
        <dbReference type="EMBL" id="KYQ90658.1"/>
    </source>
</evidence>
<reference evidence="9 10" key="1">
    <citation type="submission" date="2015-12" db="EMBL/GenBank/DDBJ databases">
        <title>Dictyostelia acquired genes for synthesis and detection of signals that induce cell-type specialization by lateral gene transfer from prokaryotes.</title>
        <authorList>
            <person name="Gloeckner G."/>
            <person name="Schaap P."/>
        </authorList>
    </citation>
    <scope>NUCLEOTIDE SEQUENCE [LARGE SCALE GENOMIC DNA]</scope>
    <source>
        <strain evidence="9 10">TK</strain>
    </source>
</reference>
<name>A0A151Z9N8_TIELA</name>
<comment type="catalytic activity">
    <reaction evidence="6">
        <text>a uridine in tRNA + S-adenosyl-L-methionine = a 3-[(3S)-3-amino-3-carboxypropyl]uridine in tRNA + S-methyl-5'-thioadenosine + H(+)</text>
        <dbReference type="Rhea" id="RHEA:62432"/>
        <dbReference type="Rhea" id="RHEA-COMP:13339"/>
        <dbReference type="Rhea" id="RHEA-COMP:16092"/>
        <dbReference type="ChEBI" id="CHEBI:15378"/>
        <dbReference type="ChEBI" id="CHEBI:17509"/>
        <dbReference type="ChEBI" id="CHEBI:59789"/>
        <dbReference type="ChEBI" id="CHEBI:65315"/>
        <dbReference type="ChEBI" id="CHEBI:82930"/>
        <dbReference type="EC" id="2.5.1.25"/>
    </reaction>
</comment>
<evidence type="ECO:0000256" key="1">
    <source>
        <dbReference type="ARBA" id="ARBA00012386"/>
    </source>
</evidence>
<dbReference type="Proteomes" id="UP000076078">
    <property type="component" value="Unassembled WGS sequence"/>
</dbReference>